<keyword evidence="3 7" id="KW-1133">Transmembrane helix</keyword>
<proteinExistence type="inferred from homology"/>
<dbReference type="PANTHER" id="PTHR33048:SF93">
    <property type="entry name" value="INTEGRAL MEMBRANE PROTEIN"/>
    <property type="match status" value="1"/>
</dbReference>
<keyword evidence="2 7" id="KW-0812">Transmembrane</keyword>
<sequence>MALRQKGPTLVGVLWMEVFLCLLILCARLYTRFMILRNTGWDDLLLVLTWVLMVAFAALCTVSATYGMGVHADELSLHQNSHGMLLLLVGQTVIAIAMGLSKCAVTAFLMRIVVNKWVRRNRHKAFLWFWNITIMALSLLLAISVFAQCTPVQSIWDSTIPQQSCPLDLTQIATVMCAWSAVLDFVLALFPWYALWNLNIKRKEKITICMSLSLGIFAGICGVIRTTSLGALKVSTDYLYATTDSVIWTNSELTTTILCVSAPALRPLYRSLRGQVSSKDASNYNNINGSSYGKTTGNRTRKESYGMDTLVTSVVPKGHERGDSSSDGVKGDEEDVDTRHILSPRPSGAVGENRNIYQTREVIVSYEERRPGDVGEGGSVGSLGNEGLASPVVPVRVRQHL</sequence>
<evidence type="ECO:0000256" key="3">
    <source>
        <dbReference type="ARBA" id="ARBA00022989"/>
    </source>
</evidence>
<feature type="region of interest" description="Disordered" evidence="6">
    <location>
        <begin position="368"/>
        <end position="388"/>
    </location>
</feature>
<dbReference type="Proteomes" id="UP000256690">
    <property type="component" value="Unassembled WGS sequence"/>
</dbReference>
<dbReference type="AlphaFoldDB" id="A0A3D8SL28"/>
<dbReference type="GO" id="GO:0016020">
    <property type="term" value="C:membrane"/>
    <property type="evidence" value="ECO:0007669"/>
    <property type="project" value="UniProtKB-SubCell"/>
</dbReference>
<keyword evidence="4 7" id="KW-0472">Membrane</keyword>
<gene>
    <name evidence="9" type="ORF">DSM5745_03669</name>
</gene>
<dbReference type="RefSeq" id="XP_026606551.1">
    <property type="nucleotide sequence ID" value="XM_026745685.1"/>
</dbReference>
<evidence type="ECO:0000256" key="1">
    <source>
        <dbReference type="ARBA" id="ARBA00004141"/>
    </source>
</evidence>
<feature type="transmembrane region" description="Helical" evidence="7">
    <location>
        <begin position="172"/>
        <end position="194"/>
    </location>
</feature>
<dbReference type="EMBL" id="PVWQ01000003">
    <property type="protein sequence ID" value="RDW87027.1"/>
    <property type="molecule type" value="Genomic_DNA"/>
</dbReference>
<keyword evidence="10" id="KW-1185">Reference proteome</keyword>
<evidence type="ECO:0000256" key="4">
    <source>
        <dbReference type="ARBA" id="ARBA00023136"/>
    </source>
</evidence>
<evidence type="ECO:0000256" key="7">
    <source>
        <dbReference type="SAM" id="Phobius"/>
    </source>
</evidence>
<feature type="transmembrane region" description="Helical" evidence="7">
    <location>
        <begin position="126"/>
        <end position="147"/>
    </location>
</feature>
<evidence type="ECO:0000313" key="10">
    <source>
        <dbReference type="Proteomes" id="UP000256690"/>
    </source>
</evidence>
<dbReference type="PANTHER" id="PTHR33048">
    <property type="entry name" value="PTH11-LIKE INTEGRAL MEMBRANE PROTEIN (AFU_ORTHOLOGUE AFUA_5G11245)"/>
    <property type="match status" value="1"/>
</dbReference>
<comment type="caution">
    <text evidence="9">The sequence shown here is derived from an EMBL/GenBank/DDBJ whole genome shotgun (WGS) entry which is preliminary data.</text>
</comment>
<comment type="similarity">
    <text evidence="5">Belongs to the SAT4 family.</text>
</comment>
<dbReference type="InterPro" id="IPR052337">
    <property type="entry name" value="SAT4-like"/>
</dbReference>
<feature type="transmembrane region" description="Helical" evidence="7">
    <location>
        <begin position="86"/>
        <end position="114"/>
    </location>
</feature>
<feature type="region of interest" description="Disordered" evidence="6">
    <location>
        <begin position="285"/>
        <end position="354"/>
    </location>
</feature>
<feature type="transmembrane region" description="Helical" evidence="7">
    <location>
        <begin position="12"/>
        <end position="31"/>
    </location>
</feature>
<evidence type="ECO:0000256" key="2">
    <source>
        <dbReference type="ARBA" id="ARBA00022692"/>
    </source>
</evidence>
<comment type="subcellular location">
    <subcellularLocation>
        <location evidence="1">Membrane</location>
        <topology evidence="1">Multi-pass membrane protein</topology>
    </subcellularLocation>
</comment>
<accession>A0A3D8SL28</accession>
<protein>
    <recommendedName>
        <fullName evidence="8">Rhodopsin domain-containing protein</fullName>
    </recommendedName>
</protein>
<evidence type="ECO:0000256" key="5">
    <source>
        <dbReference type="ARBA" id="ARBA00038359"/>
    </source>
</evidence>
<evidence type="ECO:0000259" key="8">
    <source>
        <dbReference type="Pfam" id="PF20684"/>
    </source>
</evidence>
<dbReference type="InterPro" id="IPR049326">
    <property type="entry name" value="Rhodopsin_dom_fungi"/>
</dbReference>
<evidence type="ECO:0000313" key="9">
    <source>
        <dbReference type="EMBL" id="RDW87027.1"/>
    </source>
</evidence>
<feature type="transmembrane region" description="Helical" evidence="7">
    <location>
        <begin position="206"/>
        <end position="225"/>
    </location>
</feature>
<evidence type="ECO:0000256" key="6">
    <source>
        <dbReference type="SAM" id="MobiDB-lite"/>
    </source>
</evidence>
<organism evidence="9 10">
    <name type="scientific">Aspergillus mulundensis</name>
    <dbReference type="NCBI Taxonomy" id="1810919"/>
    <lineage>
        <taxon>Eukaryota</taxon>
        <taxon>Fungi</taxon>
        <taxon>Dikarya</taxon>
        <taxon>Ascomycota</taxon>
        <taxon>Pezizomycotina</taxon>
        <taxon>Eurotiomycetes</taxon>
        <taxon>Eurotiomycetidae</taxon>
        <taxon>Eurotiales</taxon>
        <taxon>Aspergillaceae</taxon>
        <taxon>Aspergillus</taxon>
        <taxon>Aspergillus subgen. Nidulantes</taxon>
    </lineage>
</organism>
<feature type="domain" description="Rhodopsin" evidence="8">
    <location>
        <begin position="27"/>
        <end position="270"/>
    </location>
</feature>
<dbReference type="Pfam" id="PF20684">
    <property type="entry name" value="Fung_rhodopsin"/>
    <property type="match status" value="1"/>
</dbReference>
<name>A0A3D8SL28_9EURO</name>
<dbReference type="GeneID" id="38114039"/>
<reference evidence="9 10" key="1">
    <citation type="journal article" date="2018" name="IMA Fungus">
        <title>IMA Genome-F 9: Draft genome sequence of Annulohypoxylon stygium, Aspergillus mulundensis, Berkeleyomyces basicola (syn. Thielaviopsis basicola), Ceratocystis smalleyi, two Cercospora beticola strains, Coleophoma cylindrospora, Fusarium fracticaudum, Phialophora cf. hyalina, and Morchella septimelata.</title>
        <authorList>
            <person name="Wingfield B.D."/>
            <person name="Bills G.F."/>
            <person name="Dong Y."/>
            <person name="Huang W."/>
            <person name="Nel W.J."/>
            <person name="Swalarsk-Parry B.S."/>
            <person name="Vaghefi N."/>
            <person name="Wilken P.M."/>
            <person name="An Z."/>
            <person name="de Beer Z.W."/>
            <person name="De Vos L."/>
            <person name="Chen L."/>
            <person name="Duong T.A."/>
            <person name="Gao Y."/>
            <person name="Hammerbacher A."/>
            <person name="Kikkert J.R."/>
            <person name="Li Y."/>
            <person name="Li H."/>
            <person name="Li K."/>
            <person name="Li Q."/>
            <person name="Liu X."/>
            <person name="Ma X."/>
            <person name="Naidoo K."/>
            <person name="Pethybridge S.J."/>
            <person name="Sun J."/>
            <person name="Steenkamp E.T."/>
            <person name="van der Nest M.A."/>
            <person name="van Wyk S."/>
            <person name="Wingfield M.J."/>
            <person name="Xiong C."/>
            <person name="Yue Q."/>
            <person name="Zhang X."/>
        </authorList>
    </citation>
    <scope>NUCLEOTIDE SEQUENCE [LARGE SCALE GENOMIC DNA]</scope>
    <source>
        <strain evidence="9 10">DSM 5745</strain>
    </source>
</reference>
<feature type="transmembrane region" description="Helical" evidence="7">
    <location>
        <begin position="43"/>
        <end position="66"/>
    </location>
</feature>
<dbReference type="OrthoDB" id="3923077at2759"/>